<dbReference type="Proteomes" id="UP000786811">
    <property type="component" value="Unassembled WGS sequence"/>
</dbReference>
<evidence type="ECO:0000259" key="3">
    <source>
        <dbReference type="Pfam" id="PF21787"/>
    </source>
</evidence>
<feature type="coiled-coil region" evidence="1">
    <location>
        <begin position="41"/>
        <end position="68"/>
    </location>
</feature>
<reference evidence="4" key="1">
    <citation type="submission" date="2021-04" db="EMBL/GenBank/DDBJ databases">
        <authorList>
            <person name="Chebbi M.A.C M."/>
        </authorList>
    </citation>
    <scope>NUCLEOTIDE SEQUENCE</scope>
</reference>
<evidence type="ECO:0000313" key="4">
    <source>
        <dbReference type="EMBL" id="CAG5090551.1"/>
    </source>
</evidence>
<dbReference type="Pfam" id="PF21787">
    <property type="entry name" value="TNP-like_RNaseH_N"/>
    <property type="match status" value="1"/>
</dbReference>
<proteinExistence type="predicted"/>
<dbReference type="OrthoDB" id="6770792at2759"/>
<accession>A0A8J2HD53</accession>
<keyword evidence="1" id="KW-0175">Coiled coil</keyword>
<dbReference type="InterPro" id="IPR048365">
    <property type="entry name" value="TNP-like_RNaseH_N"/>
</dbReference>
<evidence type="ECO:0000313" key="5">
    <source>
        <dbReference type="Proteomes" id="UP000786811"/>
    </source>
</evidence>
<gene>
    <name evidence="4" type="ORF">HICCMSTLAB_LOCUS5675</name>
</gene>
<comment type="caution">
    <text evidence="4">The sequence shown here is derived from an EMBL/GenBank/DDBJ whole genome shotgun (WGS) entry which is preliminary data.</text>
</comment>
<sequence>MLIGLEISVHENTEVSGDEAIPGTSNQHTQSSKYAPKSSRELLLEQQLHELQNENNALKNKVAHLTQKSTTLDDNLKKFLNPDQLLFLKGSATTNSKPWSEDTIKKGLRIRLLMGTKAYKSLRDKEGFPLPAFSTLYNRLSGFNFAPGTFHSIIEWLGIKIQQEQDETARYCVLALDEMSIHPAVEYDRALGNFIGLVTPQLARDSNEADSMASHAIAFVARGLTIHWKQLVGYALTGKSVTSELLWNYVQEIIKELYQHGIIVKCISTDEGPTNVGMWTLNSITASRYLISSFSRHPSNPDERLHWTSDVPHVLKRIWSQLLKTKFILSSPIVEANNLPSPTVDISHVRQLVELQSLGGPVLVTGLTAAILDPSQFDKMHVGLAKKIFSNEMGHALVLSAQTGLLPQEAFTTGWFILLCSQWYELMVCRHKSNSFGNDEASLERVQFLQNFIEIIKELQFTSDNKWKPIQRGIILTITTALNLREELVLSGKLQYLLTGRLTSSSVENLFSQVRIIIIITKIIGIFIQYTRIAVLNLD</sequence>
<feature type="region of interest" description="Disordered" evidence="2">
    <location>
        <begin position="14"/>
        <end position="38"/>
    </location>
</feature>
<dbReference type="EMBL" id="CAJNRD030001119">
    <property type="protein sequence ID" value="CAG5090551.1"/>
    <property type="molecule type" value="Genomic_DNA"/>
</dbReference>
<keyword evidence="5" id="KW-1185">Reference proteome</keyword>
<feature type="compositionally biased region" description="Polar residues" evidence="2">
    <location>
        <begin position="23"/>
        <end position="33"/>
    </location>
</feature>
<organism evidence="4 5">
    <name type="scientific">Cotesia congregata</name>
    <name type="common">Parasitoid wasp</name>
    <name type="synonym">Apanteles congregatus</name>
    <dbReference type="NCBI Taxonomy" id="51543"/>
    <lineage>
        <taxon>Eukaryota</taxon>
        <taxon>Metazoa</taxon>
        <taxon>Ecdysozoa</taxon>
        <taxon>Arthropoda</taxon>
        <taxon>Hexapoda</taxon>
        <taxon>Insecta</taxon>
        <taxon>Pterygota</taxon>
        <taxon>Neoptera</taxon>
        <taxon>Endopterygota</taxon>
        <taxon>Hymenoptera</taxon>
        <taxon>Apocrita</taxon>
        <taxon>Ichneumonoidea</taxon>
        <taxon>Braconidae</taxon>
        <taxon>Microgastrinae</taxon>
        <taxon>Cotesia</taxon>
    </lineage>
</organism>
<feature type="domain" description="Transposable element P transposase-like RNase H" evidence="3">
    <location>
        <begin position="146"/>
        <end position="280"/>
    </location>
</feature>
<evidence type="ECO:0000256" key="1">
    <source>
        <dbReference type="SAM" id="Coils"/>
    </source>
</evidence>
<protein>
    <submittedName>
        <fullName evidence="4">Similar to T: Transposable element P transposase (Drosophila melanogaster)</fullName>
    </submittedName>
</protein>
<dbReference type="AlphaFoldDB" id="A0A8J2HD53"/>
<name>A0A8J2HD53_COTCN</name>
<evidence type="ECO:0000256" key="2">
    <source>
        <dbReference type="SAM" id="MobiDB-lite"/>
    </source>
</evidence>